<reference evidence="1" key="1">
    <citation type="submission" date="2007-04" db="EMBL/GenBank/DDBJ databases">
        <authorList>
            <consortium name="The Broad Institute Genome Sequencing Platform"/>
            <person name="Birren B."/>
            <person name="Lander E."/>
            <person name="Galagan J."/>
            <person name="Nusbaum C."/>
            <person name="Devon K."/>
            <person name="Ma L.-J."/>
            <person name="Jaffe D."/>
            <person name="Butler J."/>
            <person name="Alvarez P."/>
            <person name="Gnerre S."/>
            <person name="Grabherr M."/>
            <person name="Kleber M."/>
            <person name="Mauceli E."/>
            <person name="Brockman W."/>
            <person name="MacCallum I.A."/>
            <person name="Young S."/>
            <person name="LaButti K."/>
            <person name="DeCaprio D."/>
            <person name="Crawford M."/>
            <person name="Koehrsen M."/>
            <person name="Engels R."/>
            <person name="Montgomery P."/>
            <person name="Pearson M."/>
            <person name="Howarth C."/>
            <person name="Larson L."/>
            <person name="White J."/>
            <person name="O'Leary S."/>
            <person name="Kodira C."/>
            <person name="Zeng Q."/>
            <person name="Yandava C."/>
            <person name="Alvarado L."/>
            <person name="Kistler C."/>
            <person name="Shim W.-B."/>
            <person name="Kang S."/>
            <person name="Woloshuk C."/>
        </authorList>
    </citation>
    <scope>NUCLEOTIDE SEQUENCE</scope>
    <source>
        <strain evidence="1">4287</strain>
    </source>
</reference>
<reference evidence="1" key="2">
    <citation type="journal article" date="2010" name="Nature">
        <title>Comparative genomics reveals mobile pathogenicity chromosomes in Fusarium.</title>
        <authorList>
            <person name="Ma L.J."/>
            <person name="van der Does H.C."/>
            <person name="Borkovich K.A."/>
            <person name="Coleman J.J."/>
            <person name="Daboussi M.J."/>
            <person name="Di Pietro A."/>
            <person name="Dufresne M."/>
            <person name="Freitag M."/>
            <person name="Grabherr M."/>
            <person name="Henrissat B."/>
            <person name="Houterman P.M."/>
            <person name="Kang S."/>
            <person name="Shim W.B."/>
            <person name="Woloshuk C."/>
            <person name="Xie X."/>
            <person name="Xu J.R."/>
            <person name="Antoniw J."/>
            <person name="Baker S.E."/>
            <person name="Bluhm B.H."/>
            <person name="Breakspear A."/>
            <person name="Brown D.W."/>
            <person name="Butchko R.A."/>
            <person name="Chapman S."/>
            <person name="Coulson R."/>
            <person name="Coutinho P.M."/>
            <person name="Danchin E.G."/>
            <person name="Diener A."/>
            <person name="Gale L.R."/>
            <person name="Gardiner D.M."/>
            <person name="Goff S."/>
            <person name="Hammond-Kosack K.E."/>
            <person name="Hilburn K."/>
            <person name="Hua-Van A."/>
            <person name="Jonkers W."/>
            <person name="Kazan K."/>
            <person name="Kodira C.D."/>
            <person name="Koehrsen M."/>
            <person name="Kumar L."/>
            <person name="Lee Y.H."/>
            <person name="Li L."/>
            <person name="Manners J.M."/>
            <person name="Miranda-Saavedra D."/>
            <person name="Mukherjee M."/>
            <person name="Park G."/>
            <person name="Park J."/>
            <person name="Park S.Y."/>
            <person name="Proctor R.H."/>
            <person name="Regev A."/>
            <person name="Ruiz-Roldan M.C."/>
            <person name="Sain D."/>
            <person name="Sakthikumar S."/>
            <person name="Sykes S."/>
            <person name="Schwartz D.C."/>
            <person name="Turgeon B.G."/>
            <person name="Wapinski I."/>
            <person name="Yoder O."/>
            <person name="Young S."/>
            <person name="Zeng Q."/>
            <person name="Zhou S."/>
            <person name="Galagan J."/>
            <person name="Cuomo C.A."/>
            <person name="Kistler H.C."/>
            <person name="Rep M."/>
        </authorList>
    </citation>
    <scope>NUCLEOTIDE SEQUENCE [LARGE SCALE GENOMIC DNA]</scope>
    <source>
        <strain evidence="1">4287</strain>
    </source>
</reference>
<dbReference type="AlphaFoldDB" id="A0A0J9VIA7"/>
<gene>
    <name evidence="1" type="ORF">FOXG_20436</name>
</gene>
<organism evidence="1 2">
    <name type="scientific">Fusarium oxysporum f. sp. lycopersici (strain 4287 / CBS 123668 / FGSC 9935 / NRRL 34936)</name>
    <name type="common">Fusarium vascular wilt of tomato</name>
    <dbReference type="NCBI Taxonomy" id="426428"/>
    <lineage>
        <taxon>Eukaryota</taxon>
        <taxon>Fungi</taxon>
        <taxon>Dikarya</taxon>
        <taxon>Ascomycota</taxon>
        <taxon>Pezizomycotina</taxon>
        <taxon>Sordariomycetes</taxon>
        <taxon>Hypocreomycetidae</taxon>
        <taxon>Hypocreales</taxon>
        <taxon>Nectriaceae</taxon>
        <taxon>Fusarium</taxon>
        <taxon>Fusarium oxysporum species complex</taxon>
    </lineage>
</organism>
<evidence type="ECO:0000313" key="1">
    <source>
        <dbReference type="EMBL" id="KNB10994.1"/>
    </source>
</evidence>
<name>A0A0J9VIA7_FUSO4</name>
<dbReference type="VEuPathDB" id="FungiDB:FOXG_20436"/>
<dbReference type="KEGG" id="fox:FOXG_20436"/>
<proteinExistence type="predicted"/>
<protein>
    <submittedName>
        <fullName evidence="1">Uncharacterized protein</fullName>
    </submittedName>
</protein>
<dbReference type="EMBL" id="DS231709">
    <property type="protein sequence ID" value="KNB10994.1"/>
    <property type="molecule type" value="Genomic_DNA"/>
</dbReference>
<dbReference type="RefSeq" id="XP_018249039.1">
    <property type="nucleotide sequence ID" value="XM_018400721.1"/>
</dbReference>
<dbReference type="GeneID" id="28961142"/>
<accession>A0A0J9VIA7</accession>
<sequence length="90" mass="10128">MNIIRQPMVEVPALTIFGIFDSAMQRPGTPFKNMTKQVQRLIRRNCGRHHPALPSLTAGSAFPGTVQSSWPRFFKTKDNQRASNLPFSVT</sequence>
<dbReference type="Proteomes" id="UP000009097">
    <property type="component" value="Unassembled WGS sequence"/>
</dbReference>
<evidence type="ECO:0000313" key="2">
    <source>
        <dbReference type="Proteomes" id="UP000009097"/>
    </source>
</evidence>